<dbReference type="InterPro" id="IPR003280">
    <property type="entry name" value="2pore_dom_K_chnl"/>
</dbReference>
<evidence type="ECO:0000256" key="9">
    <source>
        <dbReference type="ARBA" id="ARBA00023303"/>
    </source>
</evidence>
<dbReference type="InterPro" id="IPR002048">
    <property type="entry name" value="EF_hand_dom"/>
</dbReference>
<proteinExistence type="inferred from homology"/>
<comment type="subcellular location">
    <subcellularLocation>
        <location evidence="1">Membrane</location>
        <topology evidence="1">Multi-pass membrane protein</topology>
    </subcellularLocation>
</comment>
<dbReference type="GO" id="GO:0015271">
    <property type="term" value="F:outward rectifier potassium channel activity"/>
    <property type="evidence" value="ECO:0007669"/>
    <property type="project" value="TreeGrafter"/>
</dbReference>
<feature type="region of interest" description="Disordered" evidence="10">
    <location>
        <begin position="61"/>
        <end position="87"/>
    </location>
</feature>
<evidence type="ECO:0000256" key="7">
    <source>
        <dbReference type="ARBA" id="ARBA00023065"/>
    </source>
</evidence>
<feature type="transmembrane region" description="Helical" evidence="11">
    <location>
        <begin position="277"/>
        <end position="298"/>
    </location>
</feature>
<keyword evidence="4 11" id="KW-0812">Transmembrane</keyword>
<dbReference type="PANTHER" id="PTHR11003:SF291">
    <property type="entry name" value="IP11374P"/>
    <property type="match status" value="1"/>
</dbReference>
<dbReference type="InterPro" id="IPR018247">
    <property type="entry name" value="EF_Hand_1_Ca_BS"/>
</dbReference>
<dbReference type="AlphaFoldDB" id="A0A166H0N8"/>
<keyword evidence="7" id="KW-0406">Ion transport</keyword>
<dbReference type="PROSITE" id="PS50222">
    <property type="entry name" value="EF_HAND_2"/>
    <property type="match status" value="1"/>
</dbReference>
<keyword evidence="6 11" id="KW-1133">Transmembrane helix</keyword>
<dbReference type="GO" id="GO:0005509">
    <property type="term" value="F:calcium ion binding"/>
    <property type="evidence" value="ECO:0007669"/>
    <property type="project" value="InterPro"/>
</dbReference>
<dbReference type="GO" id="GO:0009705">
    <property type="term" value="C:plant-type vacuole membrane"/>
    <property type="evidence" value="ECO:0007669"/>
    <property type="project" value="TreeGrafter"/>
</dbReference>
<reference evidence="13" key="1">
    <citation type="journal article" date="2016" name="Nat. Genet.">
        <title>A high-quality carrot genome assembly provides new insights into carotenoid accumulation and asterid genome evolution.</title>
        <authorList>
            <person name="Iorizzo M."/>
            <person name="Ellison S."/>
            <person name="Senalik D."/>
            <person name="Zeng P."/>
            <person name="Satapoomin P."/>
            <person name="Huang J."/>
            <person name="Bowman M."/>
            <person name="Iovene M."/>
            <person name="Sanseverino W."/>
            <person name="Cavagnaro P."/>
            <person name="Yildiz M."/>
            <person name="Macko-Podgorni A."/>
            <person name="Moranska E."/>
            <person name="Grzebelus E."/>
            <person name="Grzebelus D."/>
            <person name="Ashrafi H."/>
            <person name="Zheng Z."/>
            <person name="Cheng S."/>
            <person name="Spooner D."/>
            <person name="Van Deynze A."/>
            <person name="Simon P."/>
        </authorList>
    </citation>
    <scope>NUCLEOTIDE SEQUENCE [LARGE SCALE GENOMIC DNA]</scope>
    <source>
        <tissue evidence="13">Leaf</tissue>
    </source>
</reference>
<accession>A0A166H0N8</accession>
<evidence type="ECO:0000256" key="11">
    <source>
        <dbReference type="SAM" id="Phobius"/>
    </source>
</evidence>
<keyword evidence="9" id="KW-0407">Ion channel</keyword>
<evidence type="ECO:0000256" key="5">
    <source>
        <dbReference type="ARBA" id="ARBA00022837"/>
    </source>
</evidence>
<evidence type="ECO:0000256" key="2">
    <source>
        <dbReference type="ARBA" id="ARBA00010159"/>
    </source>
</evidence>
<feature type="compositionally biased region" description="Polar residues" evidence="10">
    <location>
        <begin position="72"/>
        <end position="84"/>
    </location>
</feature>
<feature type="domain" description="EF-hand" evidence="12">
    <location>
        <begin position="353"/>
        <end position="379"/>
    </location>
</feature>
<feature type="transmembrane region" description="Helical" evidence="11">
    <location>
        <begin position="107"/>
        <end position="125"/>
    </location>
</feature>
<evidence type="ECO:0000256" key="3">
    <source>
        <dbReference type="ARBA" id="ARBA00022448"/>
    </source>
</evidence>
<feature type="transmembrane region" description="Helical" evidence="11">
    <location>
        <begin position="223"/>
        <end position="241"/>
    </location>
</feature>
<comment type="similarity">
    <text evidence="2">Belongs to the two pore domain potassium channel (TC 1.A.1.7) family.</text>
</comment>
<evidence type="ECO:0000256" key="1">
    <source>
        <dbReference type="ARBA" id="ARBA00004141"/>
    </source>
</evidence>
<dbReference type="EMBL" id="LNRQ01000001">
    <property type="protein sequence ID" value="KZN09579.1"/>
    <property type="molecule type" value="Genomic_DNA"/>
</dbReference>
<evidence type="ECO:0000313" key="13">
    <source>
        <dbReference type="EMBL" id="KZN09579.1"/>
    </source>
</evidence>
<dbReference type="GO" id="GO:0022841">
    <property type="term" value="F:potassium ion leak channel activity"/>
    <property type="evidence" value="ECO:0007669"/>
    <property type="project" value="TreeGrafter"/>
</dbReference>
<dbReference type="InterPro" id="IPR013099">
    <property type="entry name" value="K_chnl_dom"/>
</dbReference>
<evidence type="ECO:0000259" key="12">
    <source>
        <dbReference type="PROSITE" id="PS50222"/>
    </source>
</evidence>
<evidence type="ECO:0000256" key="6">
    <source>
        <dbReference type="ARBA" id="ARBA00022989"/>
    </source>
</evidence>
<name>A0A166H0N8_DAUCS</name>
<evidence type="ECO:0000256" key="4">
    <source>
        <dbReference type="ARBA" id="ARBA00022692"/>
    </source>
</evidence>
<dbReference type="GO" id="GO:0030322">
    <property type="term" value="P:stabilization of membrane potential"/>
    <property type="evidence" value="ECO:0007669"/>
    <property type="project" value="TreeGrafter"/>
</dbReference>
<protein>
    <recommendedName>
        <fullName evidence="12">EF-hand domain-containing protein</fullName>
    </recommendedName>
</protein>
<evidence type="ECO:0000256" key="8">
    <source>
        <dbReference type="ARBA" id="ARBA00023136"/>
    </source>
</evidence>
<dbReference type="SUPFAM" id="SSF81324">
    <property type="entry name" value="Voltage-gated potassium channels"/>
    <property type="match status" value="2"/>
</dbReference>
<dbReference type="OMA" id="KILACIY"/>
<dbReference type="Gene3D" id="1.10.287.70">
    <property type="match status" value="2"/>
</dbReference>
<dbReference type="PRINTS" id="PR01333">
    <property type="entry name" value="2POREKCHANEL"/>
</dbReference>
<keyword evidence="8 11" id="KW-0472">Membrane</keyword>
<feature type="transmembrane region" description="Helical" evidence="11">
    <location>
        <begin position="162"/>
        <end position="182"/>
    </location>
</feature>
<organism evidence="13">
    <name type="scientific">Daucus carota subsp. sativus</name>
    <name type="common">Carrot</name>
    <dbReference type="NCBI Taxonomy" id="79200"/>
    <lineage>
        <taxon>Eukaryota</taxon>
        <taxon>Viridiplantae</taxon>
        <taxon>Streptophyta</taxon>
        <taxon>Embryophyta</taxon>
        <taxon>Tracheophyta</taxon>
        <taxon>Spermatophyta</taxon>
        <taxon>Magnoliopsida</taxon>
        <taxon>eudicotyledons</taxon>
        <taxon>Gunneridae</taxon>
        <taxon>Pentapetalae</taxon>
        <taxon>asterids</taxon>
        <taxon>campanulids</taxon>
        <taxon>Apiales</taxon>
        <taxon>Apiaceae</taxon>
        <taxon>Apioideae</taxon>
        <taxon>Scandiceae</taxon>
        <taxon>Daucinae</taxon>
        <taxon>Daucus</taxon>
        <taxon>Daucus sect. Daucus</taxon>
    </lineage>
</organism>
<keyword evidence="5" id="KW-0106">Calcium</keyword>
<dbReference type="PROSITE" id="PS00018">
    <property type="entry name" value="EF_HAND_1"/>
    <property type="match status" value="1"/>
</dbReference>
<dbReference type="PANTHER" id="PTHR11003">
    <property type="entry name" value="POTASSIUM CHANNEL, SUBFAMILY K"/>
    <property type="match status" value="1"/>
</dbReference>
<evidence type="ECO:0000256" key="10">
    <source>
        <dbReference type="SAM" id="MobiDB-lite"/>
    </source>
</evidence>
<dbReference type="SUPFAM" id="SSF47473">
    <property type="entry name" value="EF-hand"/>
    <property type="match status" value="1"/>
</dbReference>
<keyword evidence="3" id="KW-0813">Transport</keyword>
<dbReference type="Gramene" id="KZN09579">
    <property type="protein sequence ID" value="KZN09579"/>
    <property type="gene ID" value="DCAR_002235"/>
</dbReference>
<dbReference type="InterPro" id="IPR011992">
    <property type="entry name" value="EF-hand-dom_pair"/>
</dbReference>
<sequence length="379" mass="42557">MTKKDPKIKDFLRIPKSLLSFSFSAYLLQDVNLLIRRMASNAAKEALLPVSSSPSDFRKRNLLKGSKDRNHGSSSSVDNSTQFERGNKAPPELAESIFDQQVHFKKVIIIFLSYISIGSLCFYLVRNQMRGKKTNGVLDSIYFCVVTMTTIGYGDLVPDTVLAKLLACVFVFSGMALVGYVLSKVADYILEKEGNLFFKTINASDMFDPTDIAADNNKSRLKFFTTLTILLILVFVGTLFLHKVEGLDLFDAFYCVCTTMTTLGYGDKSFSTGGGRLFAIFWMLTSTICLAQLFVYFAEFWSEERRKLLVDWVLERKLTAVDLESADLDNDKVVSVAEFVVFKLKEMGKISKEDVAMAMKHFRNHDIDHSGTLTASDLA</sequence>
<comment type="caution">
    <text evidence="13">The sequence shown here is derived from an EMBL/GenBank/DDBJ whole genome shotgun (WGS) entry which is preliminary data.</text>
</comment>
<dbReference type="GO" id="GO:0005886">
    <property type="term" value="C:plasma membrane"/>
    <property type="evidence" value="ECO:0007669"/>
    <property type="project" value="TreeGrafter"/>
</dbReference>
<dbReference type="Pfam" id="PF07885">
    <property type="entry name" value="Ion_trans_2"/>
    <property type="match status" value="2"/>
</dbReference>
<gene>
    <name evidence="13" type="ORF">DCAR_002235</name>
</gene>